<reference evidence="3" key="1">
    <citation type="submission" date="2012-12" db="EMBL/GenBank/DDBJ databases">
        <authorList>
            <person name="Hellsten U."/>
            <person name="Grimwood J."/>
            <person name="Chapman J.A."/>
            <person name="Shapiro H."/>
            <person name="Aerts A."/>
            <person name="Otillar R.P."/>
            <person name="Terry A.Y."/>
            <person name="Boore J.L."/>
            <person name="Simakov O."/>
            <person name="Marletaz F."/>
            <person name="Cho S.-J."/>
            <person name="Edsinger-Gonzales E."/>
            <person name="Havlak P."/>
            <person name="Kuo D.-H."/>
            <person name="Larsson T."/>
            <person name="Lv J."/>
            <person name="Arendt D."/>
            <person name="Savage R."/>
            <person name="Osoegawa K."/>
            <person name="de Jong P."/>
            <person name="Lindberg D.R."/>
            <person name="Seaver E.C."/>
            <person name="Weisblat D.A."/>
            <person name="Putnam N.H."/>
            <person name="Grigoriev I.V."/>
            <person name="Rokhsar D.S."/>
        </authorList>
    </citation>
    <scope>NUCLEOTIDE SEQUENCE</scope>
    <source>
        <strain evidence="3">I ESC-2004</strain>
    </source>
</reference>
<dbReference type="EnsemblMetazoa" id="CapteT209570">
    <property type="protein sequence ID" value="CapteP209570"/>
    <property type="gene ID" value="CapteG209570"/>
</dbReference>
<gene>
    <name evidence="1" type="ORF">CAPTEDRAFT_209570</name>
</gene>
<evidence type="ECO:0000313" key="2">
    <source>
        <dbReference type="EnsemblMetazoa" id="CapteP209570"/>
    </source>
</evidence>
<accession>R7VI85</accession>
<reference evidence="1 3" key="2">
    <citation type="journal article" date="2013" name="Nature">
        <title>Insights into bilaterian evolution from three spiralian genomes.</title>
        <authorList>
            <person name="Simakov O."/>
            <person name="Marletaz F."/>
            <person name="Cho S.J."/>
            <person name="Edsinger-Gonzales E."/>
            <person name="Havlak P."/>
            <person name="Hellsten U."/>
            <person name="Kuo D.H."/>
            <person name="Larsson T."/>
            <person name="Lv J."/>
            <person name="Arendt D."/>
            <person name="Savage R."/>
            <person name="Osoegawa K."/>
            <person name="de Jong P."/>
            <person name="Grimwood J."/>
            <person name="Chapman J.A."/>
            <person name="Shapiro H."/>
            <person name="Aerts A."/>
            <person name="Otillar R.P."/>
            <person name="Terry A.Y."/>
            <person name="Boore J.L."/>
            <person name="Grigoriev I.V."/>
            <person name="Lindberg D.R."/>
            <person name="Seaver E.C."/>
            <person name="Weisblat D.A."/>
            <person name="Putnam N.H."/>
            <person name="Rokhsar D.S."/>
        </authorList>
    </citation>
    <scope>NUCLEOTIDE SEQUENCE</scope>
    <source>
        <strain evidence="1 3">I ESC-2004</strain>
    </source>
</reference>
<evidence type="ECO:0000313" key="1">
    <source>
        <dbReference type="EMBL" id="ELU18558.1"/>
    </source>
</evidence>
<dbReference type="Proteomes" id="UP000014760">
    <property type="component" value="Unassembled WGS sequence"/>
</dbReference>
<dbReference type="EMBL" id="AMQN01016234">
    <property type="status" value="NOT_ANNOTATED_CDS"/>
    <property type="molecule type" value="Genomic_DNA"/>
</dbReference>
<protein>
    <submittedName>
        <fullName evidence="1 2">Uncharacterized protein</fullName>
    </submittedName>
</protein>
<organism evidence="1">
    <name type="scientific">Capitella teleta</name>
    <name type="common">Polychaete worm</name>
    <dbReference type="NCBI Taxonomy" id="283909"/>
    <lineage>
        <taxon>Eukaryota</taxon>
        <taxon>Metazoa</taxon>
        <taxon>Spiralia</taxon>
        <taxon>Lophotrochozoa</taxon>
        <taxon>Annelida</taxon>
        <taxon>Polychaeta</taxon>
        <taxon>Sedentaria</taxon>
        <taxon>Scolecida</taxon>
        <taxon>Capitellidae</taxon>
        <taxon>Capitella</taxon>
    </lineage>
</organism>
<dbReference type="AlphaFoldDB" id="R7VI85"/>
<sequence length="208" mass="24072">MGADQRWKDYRDEVQKKVSKCLEEFPELSEEQGRVVLRKKLCREKVKEGWVGSLEEVVESDQAKQFPNPGKNGKNTEVYLTRAKLQQTDSADRPIRQVCNAIPMRRLSSNRPTTDAVEKLIDLVQPVEALYDKAKKNHRNNTFLINARKAFAHKHGNYDGRLGEIELLFNATEDWIAREEHHRYRMNESLRSHAEKLNSRASLADVDA</sequence>
<keyword evidence="3" id="KW-1185">Reference proteome</keyword>
<dbReference type="EMBL" id="KB291853">
    <property type="protein sequence ID" value="ELU18558.1"/>
    <property type="molecule type" value="Genomic_DNA"/>
</dbReference>
<reference evidence="2" key="3">
    <citation type="submission" date="2015-06" db="UniProtKB">
        <authorList>
            <consortium name="EnsemblMetazoa"/>
        </authorList>
    </citation>
    <scope>IDENTIFICATION</scope>
</reference>
<dbReference type="HOGENOM" id="CLU_1322005_0_0_1"/>
<proteinExistence type="predicted"/>
<evidence type="ECO:0000313" key="3">
    <source>
        <dbReference type="Proteomes" id="UP000014760"/>
    </source>
</evidence>
<name>R7VI85_CAPTE</name>